<evidence type="ECO:0000313" key="2">
    <source>
        <dbReference type="EMBL" id="OGC82228.1"/>
    </source>
</evidence>
<dbReference type="AlphaFoldDB" id="A0A1F4XKT5"/>
<protein>
    <recommendedName>
        <fullName evidence="4">DUF4383 domain-containing protein</fullName>
    </recommendedName>
</protein>
<reference evidence="2 3" key="1">
    <citation type="journal article" date="2016" name="Nat. Commun.">
        <title>Thousands of microbial genomes shed light on interconnected biogeochemical processes in an aquifer system.</title>
        <authorList>
            <person name="Anantharaman K."/>
            <person name="Brown C.T."/>
            <person name="Hug L.A."/>
            <person name="Sharon I."/>
            <person name="Castelle C.J."/>
            <person name="Probst A.J."/>
            <person name="Thomas B.C."/>
            <person name="Singh A."/>
            <person name="Wilkins M.J."/>
            <person name="Karaoz U."/>
            <person name="Brodie E.L."/>
            <person name="Williams K.H."/>
            <person name="Hubbard S.S."/>
            <person name="Banfield J.F."/>
        </authorList>
    </citation>
    <scope>NUCLEOTIDE SEQUENCE [LARGE SCALE GENOMIC DNA]</scope>
</reference>
<evidence type="ECO:0008006" key="4">
    <source>
        <dbReference type="Google" id="ProtNLM"/>
    </source>
</evidence>
<evidence type="ECO:0000256" key="1">
    <source>
        <dbReference type="SAM" id="Phobius"/>
    </source>
</evidence>
<keyword evidence="1" id="KW-0472">Membrane</keyword>
<keyword evidence="1" id="KW-0812">Transmembrane</keyword>
<dbReference type="STRING" id="1817814.A2V81_00635"/>
<organism evidence="2 3">
    <name type="scientific">Candidatus Abawacabacteria bacterium RBG_16_42_10</name>
    <dbReference type="NCBI Taxonomy" id="1817814"/>
    <lineage>
        <taxon>Bacteria</taxon>
        <taxon>Candidatus Abawacaibacteriota</taxon>
    </lineage>
</organism>
<accession>A0A1F4XKT5</accession>
<keyword evidence="1" id="KW-1133">Transmembrane helix</keyword>
<comment type="caution">
    <text evidence="2">The sequence shown here is derived from an EMBL/GenBank/DDBJ whole genome shotgun (WGS) entry which is preliminary data.</text>
</comment>
<proteinExistence type="predicted"/>
<feature type="transmembrane region" description="Helical" evidence="1">
    <location>
        <begin position="30"/>
        <end position="57"/>
    </location>
</feature>
<dbReference type="Proteomes" id="UP000177614">
    <property type="component" value="Unassembled WGS sequence"/>
</dbReference>
<feature type="transmembrane region" description="Helical" evidence="1">
    <location>
        <begin position="69"/>
        <end position="94"/>
    </location>
</feature>
<name>A0A1F4XKT5_9BACT</name>
<sequence>MLKSIAFVFGAVLLLVGILGLIPAITANGLLLGIFAVDTLHNIVHLLSGAVIIFAALNSDAAASMALKIFGVIYALVTIVGFVQESTVLGLLTVNLADNILHLVIALVALIVGFAVKPQE</sequence>
<dbReference type="EMBL" id="MEWR01000009">
    <property type="protein sequence ID" value="OGC82228.1"/>
    <property type="molecule type" value="Genomic_DNA"/>
</dbReference>
<dbReference type="Pfam" id="PF14325">
    <property type="entry name" value="DUF4383"/>
    <property type="match status" value="1"/>
</dbReference>
<gene>
    <name evidence="2" type="ORF">A2V81_00635</name>
</gene>
<evidence type="ECO:0000313" key="3">
    <source>
        <dbReference type="Proteomes" id="UP000177614"/>
    </source>
</evidence>
<feature type="transmembrane region" description="Helical" evidence="1">
    <location>
        <begin position="100"/>
        <end position="116"/>
    </location>
</feature>